<sequence length="57" mass="6983">MLIINRFFSLFVLDWYRTELWINTLVSYPVPKYVGRKMKQLLRVSVLEKILSIEFFK</sequence>
<dbReference type="KEGG" id="spn:SP_0472"/>
<organism evidence="1 2">
    <name type="scientific">Streptococcus pneumoniae serotype 4 (strain ATCC BAA-334 / TIGR4)</name>
    <dbReference type="NCBI Taxonomy" id="170187"/>
    <lineage>
        <taxon>Bacteria</taxon>
        <taxon>Bacillati</taxon>
        <taxon>Bacillota</taxon>
        <taxon>Bacilli</taxon>
        <taxon>Lactobacillales</taxon>
        <taxon>Streptococcaceae</taxon>
        <taxon>Streptococcus</taxon>
    </lineage>
</organism>
<dbReference type="Proteomes" id="UP000000585">
    <property type="component" value="Chromosome"/>
</dbReference>
<dbReference type="AlphaFoldDB" id="A0A0H2UNR6"/>
<protein>
    <submittedName>
        <fullName evidence="1">Uncharacterized protein</fullName>
    </submittedName>
</protein>
<keyword evidence="2" id="KW-1185">Reference proteome</keyword>
<evidence type="ECO:0000313" key="1">
    <source>
        <dbReference type="EMBL" id="AAK74631.1"/>
    </source>
</evidence>
<name>A0A0H2UNR6_STRPN</name>
<dbReference type="PaxDb" id="170187-SP_0472"/>
<dbReference type="EnsemblBacteria" id="AAK74631">
    <property type="protein sequence ID" value="AAK74631"/>
    <property type="gene ID" value="SP_0472"/>
</dbReference>
<gene>
    <name evidence="1" type="ordered locus">SP_0472</name>
</gene>
<dbReference type="EMBL" id="AE005672">
    <property type="protein sequence ID" value="AAK74631.1"/>
    <property type="molecule type" value="Genomic_DNA"/>
</dbReference>
<dbReference type="eggNOG" id="ENOG5032B16">
    <property type="taxonomic scope" value="Bacteria"/>
</dbReference>
<proteinExistence type="predicted"/>
<reference evidence="1 2" key="1">
    <citation type="journal article" date="2001" name="Science">
        <title>Complete genome sequence of a virulent isolate of Streptococcus pneumoniae.</title>
        <authorList>
            <person name="Tettelin H."/>
            <person name="Nelson K.E."/>
            <person name="Paulsen I.T."/>
            <person name="Eisen J.A."/>
            <person name="Read T.D."/>
            <person name="Peterson S."/>
            <person name="Heidelberg J."/>
            <person name="DeBoy R.T."/>
            <person name="Haft D.H."/>
            <person name="Dodson R.J."/>
            <person name="Durkin A.S."/>
            <person name="Gwinn M."/>
            <person name="Kolonay J.F."/>
            <person name="Nelson W.C."/>
            <person name="Peterson J.D."/>
            <person name="Umayam L.A."/>
            <person name="White O."/>
            <person name="Salzberg S.L."/>
            <person name="Lewis M.R."/>
            <person name="Radune D."/>
            <person name="Holtzapple E."/>
            <person name="Khouri H."/>
            <person name="Wolf A.M."/>
            <person name="Utterback T.R."/>
            <person name="Hansen C.L."/>
            <person name="McDonald L.A."/>
            <person name="Feldblyum T.V."/>
            <person name="Angiuoli S."/>
            <person name="Dickinson T."/>
            <person name="Hickey E.K."/>
            <person name="Holt I.E."/>
            <person name="Loftus B.J."/>
            <person name="Yang F."/>
            <person name="Smith H.O."/>
            <person name="Venter J.C."/>
            <person name="Dougherty B.A."/>
            <person name="Morrison D.A."/>
            <person name="Hollingshead S.K."/>
            <person name="Fraser C.M."/>
        </authorList>
    </citation>
    <scope>NUCLEOTIDE SEQUENCE [LARGE SCALE GENOMIC DNA]</scope>
    <source>
        <strain evidence="2">ATCC BAA-334 / TIGR4</strain>
    </source>
</reference>
<evidence type="ECO:0000313" key="2">
    <source>
        <dbReference type="Proteomes" id="UP000000585"/>
    </source>
</evidence>
<accession>A0A0H2UNR6</accession>